<feature type="transmembrane region" description="Helical" evidence="1">
    <location>
        <begin position="21"/>
        <end position="44"/>
    </location>
</feature>
<keyword evidence="1" id="KW-0812">Transmembrane</keyword>
<accession>A0A317SFL5</accession>
<dbReference type="EMBL" id="PYWC01000083">
    <property type="protein sequence ID" value="PWW73274.1"/>
    <property type="molecule type" value="Genomic_DNA"/>
</dbReference>
<comment type="caution">
    <text evidence="2">The sequence shown here is derived from an EMBL/GenBank/DDBJ whole genome shotgun (WGS) entry which is preliminary data.</text>
</comment>
<dbReference type="Proteomes" id="UP000246991">
    <property type="component" value="Unassembled WGS sequence"/>
</dbReference>
<protein>
    <submittedName>
        <fullName evidence="2">Uncharacterized protein</fullName>
    </submittedName>
</protein>
<sequence length="54" mass="6234">MRKSRPLPKKISYTFHPPYPQTLFLPFGGVLQIFFLLLSLTVSWPLAPVLVTYL</sequence>
<feature type="non-terminal residue" evidence="2">
    <location>
        <position position="54"/>
    </location>
</feature>
<organism evidence="2 3">
    <name type="scientific">Tuber magnatum</name>
    <name type="common">white Piedmont truffle</name>
    <dbReference type="NCBI Taxonomy" id="42249"/>
    <lineage>
        <taxon>Eukaryota</taxon>
        <taxon>Fungi</taxon>
        <taxon>Dikarya</taxon>
        <taxon>Ascomycota</taxon>
        <taxon>Pezizomycotina</taxon>
        <taxon>Pezizomycetes</taxon>
        <taxon>Pezizales</taxon>
        <taxon>Tuberaceae</taxon>
        <taxon>Tuber</taxon>
    </lineage>
</organism>
<keyword evidence="1" id="KW-1133">Transmembrane helix</keyword>
<proteinExistence type="predicted"/>
<name>A0A317SFL5_9PEZI</name>
<evidence type="ECO:0000313" key="3">
    <source>
        <dbReference type="Proteomes" id="UP000246991"/>
    </source>
</evidence>
<evidence type="ECO:0000256" key="1">
    <source>
        <dbReference type="SAM" id="Phobius"/>
    </source>
</evidence>
<keyword evidence="3" id="KW-1185">Reference proteome</keyword>
<dbReference type="AlphaFoldDB" id="A0A317SFL5"/>
<gene>
    <name evidence="2" type="ORF">C7212DRAFT_331876</name>
</gene>
<evidence type="ECO:0000313" key="2">
    <source>
        <dbReference type="EMBL" id="PWW73274.1"/>
    </source>
</evidence>
<reference evidence="2 3" key="1">
    <citation type="submission" date="2018-03" db="EMBL/GenBank/DDBJ databases">
        <title>Genomes of Pezizomycetes fungi and the evolution of truffles.</title>
        <authorList>
            <person name="Murat C."/>
            <person name="Payen T."/>
            <person name="Noel B."/>
            <person name="Kuo A."/>
            <person name="Martin F.M."/>
        </authorList>
    </citation>
    <scope>NUCLEOTIDE SEQUENCE [LARGE SCALE GENOMIC DNA]</scope>
    <source>
        <strain evidence="2">091103-1</strain>
    </source>
</reference>
<keyword evidence="1" id="KW-0472">Membrane</keyword>